<sequence>MQVAVLLLQIALALAVVQSAWACYLIACSLPKEGIYAARRAGELASRMLKTRFMHSEADPQKQKIKQMVVMSRVDLCRTLLPLAAGLNTCLLLDYFVRNRLWAVFLWSWYGVPSEVDAAQHRTTWMVLLFRQFVTVLWLAFPRLQTPSCIRFGVVLVYVRLAFEAMQCEGDLAVWVAVTAPVRLGASLMLGDVLVTTCLNVLLSTMVFCFHTDVWHLNYQVYTCAYIFCVNWAIDCLRYAQFKSVLEARISHSVEVAADGLLSQLCDAVVHLGEDMRITQPSPHLAALLLWTSSCGGMRNVSFLDLFSCSAESERVRGFLLRDTPGADMLHASMQDSNDVDVTAQLFHICGKDFDDQIFHVVGVREDAESFRMPPPPKDAPEDVLHATPVCSEPLAEHAPSDGESARTLQLGSDSGDLAVHFRLFEAGHPVEQCSAGFTVLSGPSALGTRLLEWMVSAESFAERVQELCESALRQGRDLTTERSVQVRLRPPHLHRLGRELSAEAVLSLLHNDADADVQLWTAKMELYGTKVVRKRSKSEKVHMQFRTLSKRPASVASIEEISDELDLLEEIDFYFKVLENGYPVTACCSRFASFVGLPEGGIRLLDLAVNPEDLILPAQAVFSAAYHSGDFTSSQMCTGVRLKRARKSTSQLSYGFKATVALSMDHNAGFEDANEWTVKATLSDVMKAPRHARSGGVQSAALEGHCAGDPRPVGKGPTGSLQRRRVRTSPANHDI</sequence>
<feature type="chain" id="PRO_5045554363" evidence="2">
    <location>
        <begin position="23"/>
        <end position="736"/>
    </location>
</feature>
<feature type="region of interest" description="Disordered" evidence="1">
    <location>
        <begin position="690"/>
        <end position="736"/>
    </location>
</feature>
<evidence type="ECO:0000256" key="2">
    <source>
        <dbReference type="SAM" id="SignalP"/>
    </source>
</evidence>
<keyword evidence="2" id="KW-0732">Signal</keyword>
<gene>
    <name evidence="3" type="ORF">PCOR1329_LOCUS15329</name>
</gene>
<reference evidence="3" key="1">
    <citation type="submission" date="2023-10" db="EMBL/GenBank/DDBJ databases">
        <authorList>
            <person name="Chen Y."/>
            <person name="Shah S."/>
            <person name="Dougan E. K."/>
            <person name="Thang M."/>
            <person name="Chan C."/>
        </authorList>
    </citation>
    <scope>NUCLEOTIDE SEQUENCE [LARGE SCALE GENOMIC DNA]</scope>
</reference>
<dbReference type="Proteomes" id="UP001189429">
    <property type="component" value="Unassembled WGS sequence"/>
</dbReference>
<keyword evidence="4" id="KW-1185">Reference proteome</keyword>
<evidence type="ECO:0000313" key="4">
    <source>
        <dbReference type="Proteomes" id="UP001189429"/>
    </source>
</evidence>
<dbReference type="EMBL" id="CAUYUJ010004630">
    <property type="protein sequence ID" value="CAK0810334.1"/>
    <property type="molecule type" value="Genomic_DNA"/>
</dbReference>
<organism evidence="3 4">
    <name type="scientific">Prorocentrum cordatum</name>
    <dbReference type="NCBI Taxonomy" id="2364126"/>
    <lineage>
        <taxon>Eukaryota</taxon>
        <taxon>Sar</taxon>
        <taxon>Alveolata</taxon>
        <taxon>Dinophyceae</taxon>
        <taxon>Prorocentrales</taxon>
        <taxon>Prorocentraceae</taxon>
        <taxon>Prorocentrum</taxon>
    </lineage>
</organism>
<feature type="signal peptide" evidence="2">
    <location>
        <begin position="1"/>
        <end position="22"/>
    </location>
</feature>
<proteinExistence type="predicted"/>
<evidence type="ECO:0000256" key="1">
    <source>
        <dbReference type="SAM" id="MobiDB-lite"/>
    </source>
</evidence>
<name>A0ABN9QX66_9DINO</name>
<protein>
    <submittedName>
        <fullName evidence="3">Uncharacterized protein</fullName>
    </submittedName>
</protein>
<comment type="caution">
    <text evidence="3">The sequence shown here is derived from an EMBL/GenBank/DDBJ whole genome shotgun (WGS) entry which is preliminary data.</text>
</comment>
<evidence type="ECO:0000313" key="3">
    <source>
        <dbReference type="EMBL" id="CAK0810334.1"/>
    </source>
</evidence>
<accession>A0ABN9QX66</accession>